<dbReference type="EMBL" id="KQ947404">
    <property type="protein sequence ID" value="KUJ24264.1"/>
    <property type="molecule type" value="Genomic_DNA"/>
</dbReference>
<evidence type="ECO:0000313" key="1">
    <source>
        <dbReference type="EMBL" id="KUJ24264.1"/>
    </source>
</evidence>
<accession>A0A194XW71</accession>
<gene>
    <name evidence="1" type="ORF">LY89DRAFT_679441</name>
</gene>
<dbReference type="OrthoDB" id="10542667at2759"/>
<dbReference type="InParanoid" id="A0A194XW71"/>
<dbReference type="RefSeq" id="XP_018078619.1">
    <property type="nucleotide sequence ID" value="XM_018213872.1"/>
</dbReference>
<reference evidence="1 2" key="1">
    <citation type="submission" date="2015-10" db="EMBL/GenBank/DDBJ databases">
        <title>Full genome of DAOMC 229536 Phialocephala scopiformis, a fungal endophyte of spruce producing the potent anti-insectan compound rugulosin.</title>
        <authorList>
            <consortium name="DOE Joint Genome Institute"/>
            <person name="Walker A.K."/>
            <person name="Frasz S.L."/>
            <person name="Seifert K.A."/>
            <person name="Miller J.D."/>
            <person name="Mondo S.J."/>
            <person name="Labutti K."/>
            <person name="Lipzen A."/>
            <person name="Dockter R."/>
            <person name="Kennedy M."/>
            <person name="Grigoriev I.V."/>
            <person name="Spatafora J.W."/>
        </authorList>
    </citation>
    <scope>NUCLEOTIDE SEQUENCE [LARGE SCALE GENOMIC DNA]</scope>
    <source>
        <strain evidence="1 2">CBS 120377</strain>
    </source>
</reference>
<name>A0A194XW71_MOLSC</name>
<evidence type="ECO:0000313" key="2">
    <source>
        <dbReference type="Proteomes" id="UP000070700"/>
    </source>
</evidence>
<dbReference type="KEGG" id="psco:LY89DRAFT_679441"/>
<dbReference type="GeneID" id="28823598"/>
<protein>
    <submittedName>
        <fullName evidence="1">Uncharacterized protein</fullName>
    </submittedName>
</protein>
<dbReference type="Proteomes" id="UP000070700">
    <property type="component" value="Unassembled WGS sequence"/>
</dbReference>
<dbReference type="AlphaFoldDB" id="A0A194XW71"/>
<sequence length="181" mass="19781">MDNADGAIRTRLGTCKPWKDELQELYQNDKRLEPTYYIITGVYTCKNMRVGWAKQKMNGGGVAVGVPGQAIAAAAGAPIPNSAAKLLDMTAKYDNVKQTDTEISARIPQEIIFAFRYHILELAFEEQPAQKQPNILTKAYHKFIGRSGSTRVSAHKIIKSVSLGPPVRGPGAITAYGSDED</sequence>
<proteinExistence type="predicted"/>
<organism evidence="1 2">
    <name type="scientific">Mollisia scopiformis</name>
    <name type="common">Conifer needle endophyte fungus</name>
    <name type="synonym">Phialocephala scopiformis</name>
    <dbReference type="NCBI Taxonomy" id="149040"/>
    <lineage>
        <taxon>Eukaryota</taxon>
        <taxon>Fungi</taxon>
        <taxon>Dikarya</taxon>
        <taxon>Ascomycota</taxon>
        <taxon>Pezizomycotina</taxon>
        <taxon>Leotiomycetes</taxon>
        <taxon>Helotiales</taxon>
        <taxon>Mollisiaceae</taxon>
        <taxon>Mollisia</taxon>
    </lineage>
</organism>
<keyword evidence="2" id="KW-1185">Reference proteome</keyword>